<reference evidence="3 4" key="1">
    <citation type="submission" date="2016-10" db="EMBL/GenBank/DDBJ databases">
        <authorList>
            <person name="de Groot N.N."/>
        </authorList>
    </citation>
    <scope>NUCLEOTIDE SEQUENCE [LARGE SCALE GENOMIC DNA]</scope>
    <source>
        <strain evidence="3 4">GAS522</strain>
    </source>
</reference>
<protein>
    <submittedName>
        <fullName evidence="3">Long-chain acyl-CoA synthetase</fullName>
    </submittedName>
</protein>
<evidence type="ECO:0000259" key="1">
    <source>
        <dbReference type="Pfam" id="PF00501"/>
    </source>
</evidence>
<dbReference type="Pfam" id="PF00501">
    <property type="entry name" value="AMP-binding"/>
    <property type="match status" value="1"/>
</dbReference>
<evidence type="ECO:0000313" key="4">
    <source>
        <dbReference type="Proteomes" id="UP000183208"/>
    </source>
</evidence>
<dbReference type="CDD" id="cd17631">
    <property type="entry name" value="FACL_FadD13-like"/>
    <property type="match status" value="1"/>
</dbReference>
<dbReference type="OrthoDB" id="9803968at2"/>
<dbReference type="Proteomes" id="UP000183208">
    <property type="component" value="Unassembled WGS sequence"/>
</dbReference>
<accession>A0A1M6W1Q6</accession>
<dbReference type="PANTHER" id="PTHR43767">
    <property type="entry name" value="LONG-CHAIN-FATTY-ACID--COA LIGASE"/>
    <property type="match status" value="1"/>
</dbReference>
<dbReference type="Gene3D" id="3.30.300.30">
    <property type="match status" value="1"/>
</dbReference>
<dbReference type="Gene3D" id="2.30.38.10">
    <property type="entry name" value="Luciferase, Domain 3"/>
    <property type="match status" value="1"/>
</dbReference>
<evidence type="ECO:0000313" key="3">
    <source>
        <dbReference type="EMBL" id="SEC74936.1"/>
    </source>
</evidence>
<dbReference type="InterPro" id="IPR050237">
    <property type="entry name" value="ATP-dep_AMP-bd_enzyme"/>
</dbReference>
<dbReference type="InterPro" id="IPR025110">
    <property type="entry name" value="AMP-bd_C"/>
</dbReference>
<feature type="domain" description="AMP-binding enzyme C-terminal" evidence="2">
    <location>
        <begin position="423"/>
        <end position="496"/>
    </location>
</feature>
<dbReference type="PROSITE" id="PS00455">
    <property type="entry name" value="AMP_BINDING"/>
    <property type="match status" value="1"/>
</dbReference>
<name>A0A1M6W1Q6_9BRAD</name>
<dbReference type="PANTHER" id="PTHR43767:SF1">
    <property type="entry name" value="NONRIBOSOMAL PEPTIDE SYNTHASE PES1 (EUROFUNG)-RELATED"/>
    <property type="match status" value="1"/>
</dbReference>
<dbReference type="Gene3D" id="3.40.50.980">
    <property type="match status" value="2"/>
</dbReference>
<dbReference type="EMBL" id="FNTI01000001">
    <property type="protein sequence ID" value="SEC74936.1"/>
    <property type="molecule type" value="Genomic_DNA"/>
</dbReference>
<proteinExistence type="predicted"/>
<sequence>MNLTMGLRKAIAFGGDAEALVCGDVRLDHRTFVDRVARLAAALRGLGMGDGDRVAMLAANGQHYIEYYFGVLWGGGVIVPINSRFALPEMIEQIRDAGPTVLIVDANFAETGAQLAEAALSVKALLYAGAGKAPGNALDYEAVLAGARPCEDALRGGDDLACIFYTGGTTGRSKGVMLSHRNLWANVAVTAGRLGLDESIVSLHAGPLFHLAAGARVFTTAMLGGKHVVIPRFTPADVLNAIARDKVTVATFVPTMLSRLLELPDLASYDLSSLRMITYGASPMPEALLIECMKRFPAVRFAQSYGMTELSPVATMLGPDDHLPDAPKRHLRSAGRPIWSAEVKVVDEKDCELPFGKVGEIVVRGPMVMQGYWNKPELTAETLRGGWMHTGDSGYFEPDGYLYIADRIKDMIISGGENVYSTEVENAICSHPDVLQCAVIGIPDARWGEAVHAVVVRRPAAALTGADIIAHCRGLIAGYKCPRSVDVRDEALPLSSVNKINKVELREPFWSAHARQVN</sequence>
<feature type="domain" description="AMP-dependent synthetase/ligase" evidence="1">
    <location>
        <begin position="14"/>
        <end position="373"/>
    </location>
</feature>
<dbReference type="Pfam" id="PF13193">
    <property type="entry name" value="AMP-binding_C"/>
    <property type="match status" value="1"/>
</dbReference>
<dbReference type="SUPFAM" id="SSF56801">
    <property type="entry name" value="Acetyl-CoA synthetase-like"/>
    <property type="match status" value="1"/>
</dbReference>
<evidence type="ECO:0000259" key="2">
    <source>
        <dbReference type="Pfam" id="PF13193"/>
    </source>
</evidence>
<dbReference type="InterPro" id="IPR020845">
    <property type="entry name" value="AMP-binding_CS"/>
</dbReference>
<dbReference type="GO" id="GO:0016878">
    <property type="term" value="F:acid-thiol ligase activity"/>
    <property type="evidence" value="ECO:0007669"/>
    <property type="project" value="UniProtKB-ARBA"/>
</dbReference>
<dbReference type="NCBIfam" id="NF004837">
    <property type="entry name" value="PRK06187.1"/>
    <property type="match status" value="1"/>
</dbReference>
<dbReference type="RefSeq" id="WP_074818671.1">
    <property type="nucleotide sequence ID" value="NZ_FNTI01000001.1"/>
</dbReference>
<dbReference type="InterPro" id="IPR000873">
    <property type="entry name" value="AMP-dep_synth/lig_dom"/>
</dbReference>
<dbReference type="InterPro" id="IPR045851">
    <property type="entry name" value="AMP-bd_C_sf"/>
</dbReference>
<gene>
    <name evidence="3" type="ORF">SAMN05444171_2172</name>
</gene>
<organism evidence="3 4">
    <name type="scientific">Bradyrhizobium lablabi</name>
    <dbReference type="NCBI Taxonomy" id="722472"/>
    <lineage>
        <taxon>Bacteria</taxon>
        <taxon>Pseudomonadati</taxon>
        <taxon>Pseudomonadota</taxon>
        <taxon>Alphaproteobacteria</taxon>
        <taxon>Hyphomicrobiales</taxon>
        <taxon>Nitrobacteraceae</taxon>
        <taxon>Bradyrhizobium</taxon>
    </lineage>
</organism>
<dbReference type="AlphaFoldDB" id="A0A1M6W1Q6"/>